<name>A0A2P7YS09_9ASCO</name>
<evidence type="ECO:0000313" key="2">
    <source>
        <dbReference type="Proteomes" id="UP000241107"/>
    </source>
</evidence>
<dbReference type="EMBL" id="PYFQ01000005">
    <property type="protein sequence ID" value="PSK38741.1"/>
    <property type="molecule type" value="Genomic_DNA"/>
</dbReference>
<gene>
    <name evidence="1" type="ORF">C7M61_002680</name>
</gene>
<dbReference type="OrthoDB" id="10340376at2759"/>
<proteinExistence type="predicted"/>
<dbReference type="VEuPathDB" id="FungiDB:C7M61_002680"/>
<dbReference type="GeneID" id="36566069"/>
<evidence type="ECO:0000313" key="1">
    <source>
        <dbReference type="EMBL" id="PSK38741.1"/>
    </source>
</evidence>
<accession>A0A2P7YS09</accession>
<dbReference type="Proteomes" id="UP000241107">
    <property type="component" value="Unassembled WGS sequence"/>
</dbReference>
<comment type="caution">
    <text evidence="1">The sequence shown here is derived from an EMBL/GenBank/DDBJ whole genome shotgun (WGS) entry which is preliminary data.</text>
</comment>
<sequence>MKSVFRFSSAHPAFVSASSLETCFSRPLPFSTPFSVTLVSLDGETLAAKLASTQKPSKRARFKELLRRLFRRDRKSYVDCPSLDSISLVVSYGPICAVPARPVLCYRAVPATMLPRLIGYRLPILRIDPLPILRIAFNPSKPVKLPGVSPIWTTSPSNKVPASPFKRTPLKLTFPQPPAGDVTAPKPKSLVYSPYHDFFVRLNWLFETWRRQSQTSALLLPQTVRLPLVTVVVLPKSAFSPNGPDAVCAKSPRIETLEHDSSATLEESLPRPSALEAHLAQALPDDASFRRLEKMGLDVVQLYDKPVAAKSTKVSFSGTNAVVEFSADDAPSILSKNTPASRGFHPKSALRAPAVFPLLKAALVPQPEVAPHDFAAEFNEMAHQVEQLDPLEPGYNRHRREICRRFKAFFQSVASGPHASVHRLLASKANALVHARKCFAATAAVARGLAVQGSHDMGTVRSLCLNHNFTAEFLTDLESGIDDHLAELGPQLSSLQALRPSLEGWYMLFFDTHCRARFAPTDADEAHFHERIGFAQYRQRCFMVDTELGTWEQYLRHHLGVLCEAACYNAELLRIMALTQ</sequence>
<dbReference type="RefSeq" id="XP_024713973.1">
    <property type="nucleotide sequence ID" value="XM_024858047.1"/>
</dbReference>
<dbReference type="AlphaFoldDB" id="A0A2P7YS09"/>
<protein>
    <submittedName>
        <fullName evidence="1">Uncharacterized protein</fullName>
    </submittedName>
</protein>
<organism evidence="1 2">
    <name type="scientific">Candidozyma pseudohaemuli</name>
    <dbReference type="NCBI Taxonomy" id="418784"/>
    <lineage>
        <taxon>Eukaryota</taxon>
        <taxon>Fungi</taxon>
        <taxon>Dikarya</taxon>
        <taxon>Ascomycota</taxon>
        <taxon>Saccharomycotina</taxon>
        <taxon>Pichiomycetes</taxon>
        <taxon>Metschnikowiaceae</taxon>
        <taxon>Candidozyma</taxon>
    </lineage>
</organism>
<reference evidence="1 2" key="1">
    <citation type="submission" date="2018-03" db="EMBL/GenBank/DDBJ databases">
        <title>Candida pseudohaemulonii genome assembly and annotation.</title>
        <authorList>
            <person name="Munoz J.F."/>
            <person name="Gade L.G."/>
            <person name="Chow N.A."/>
            <person name="Litvintseva A.P."/>
            <person name="Loparev V.N."/>
            <person name="Cuomo C.A."/>
        </authorList>
    </citation>
    <scope>NUCLEOTIDE SEQUENCE [LARGE SCALE GENOMIC DNA]</scope>
    <source>
        <strain evidence="1 2">B12108</strain>
    </source>
</reference>
<keyword evidence="2" id="KW-1185">Reference proteome</keyword>